<keyword evidence="2" id="KW-1185">Reference proteome</keyword>
<organism evidence="1 2">
    <name type="scientific">Lindgomyces ingoldianus</name>
    <dbReference type="NCBI Taxonomy" id="673940"/>
    <lineage>
        <taxon>Eukaryota</taxon>
        <taxon>Fungi</taxon>
        <taxon>Dikarya</taxon>
        <taxon>Ascomycota</taxon>
        <taxon>Pezizomycotina</taxon>
        <taxon>Dothideomycetes</taxon>
        <taxon>Pleosporomycetidae</taxon>
        <taxon>Pleosporales</taxon>
        <taxon>Lindgomycetaceae</taxon>
        <taxon>Lindgomyces</taxon>
    </lineage>
</organism>
<reference evidence="1" key="1">
    <citation type="journal article" date="2020" name="Stud. Mycol.">
        <title>101 Dothideomycetes genomes: a test case for predicting lifestyles and emergence of pathogens.</title>
        <authorList>
            <person name="Haridas S."/>
            <person name="Albert R."/>
            <person name="Binder M."/>
            <person name="Bloem J."/>
            <person name="Labutti K."/>
            <person name="Salamov A."/>
            <person name="Andreopoulos B."/>
            <person name="Baker S."/>
            <person name="Barry K."/>
            <person name="Bills G."/>
            <person name="Bluhm B."/>
            <person name="Cannon C."/>
            <person name="Castanera R."/>
            <person name="Culley D."/>
            <person name="Daum C."/>
            <person name="Ezra D."/>
            <person name="Gonzalez J."/>
            <person name="Henrissat B."/>
            <person name="Kuo A."/>
            <person name="Liang C."/>
            <person name="Lipzen A."/>
            <person name="Lutzoni F."/>
            <person name="Magnuson J."/>
            <person name="Mondo S."/>
            <person name="Nolan M."/>
            <person name="Ohm R."/>
            <person name="Pangilinan J."/>
            <person name="Park H.-J."/>
            <person name="Ramirez L."/>
            <person name="Alfaro M."/>
            <person name="Sun H."/>
            <person name="Tritt A."/>
            <person name="Yoshinaga Y."/>
            <person name="Zwiers L.-H."/>
            <person name="Turgeon B."/>
            <person name="Goodwin S."/>
            <person name="Spatafora J."/>
            <person name="Crous P."/>
            <person name="Grigoriev I."/>
        </authorList>
    </citation>
    <scope>NUCLEOTIDE SEQUENCE</scope>
    <source>
        <strain evidence="1">ATCC 200398</strain>
    </source>
</reference>
<gene>
    <name evidence="1" type="ORF">BDR25DRAFT_340570</name>
</gene>
<dbReference type="Proteomes" id="UP000799755">
    <property type="component" value="Unassembled WGS sequence"/>
</dbReference>
<accession>A0ACB6R820</accession>
<evidence type="ECO:0000313" key="2">
    <source>
        <dbReference type="Proteomes" id="UP000799755"/>
    </source>
</evidence>
<sequence length="297" mass="32316">MVKPLVAALALSALPSTLAFRNTSPFFLFSTAELPLNSVHTAVAQSARVSGQVTDSLKNCPSRTYFIVRQDGVASADYLDALSAPRLALYLGDQHPDVKSHMAVSEVVGSLDTKLISKFLESQCGADVVQVDGSLAEMLKPSARSKDSAPLIVELTFPAPTTSQRSVMLEKHDENLGNLIAGYADSRDYTVIYATTAPTEVQTESTFQTQPTYEMDDAFGNAVHMELKRDMTIHKRASSNDGGLFEKYQFFSPGLFMGLSATIPLFFILFIGLRAISSLEVSYFAFSKEMGPTAQKK</sequence>
<dbReference type="EMBL" id="MU003497">
    <property type="protein sequence ID" value="KAF2474895.1"/>
    <property type="molecule type" value="Genomic_DNA"/>
</dbReference>
<comment type="caution">
    <text evidence="1">The sequence shown here is derived from an EMBL/GenBank/DDBJ whole genome shotgun (WGS) entry which is preliminary data.</text>
</comment>
<name>A0ACB6R820_9PLEO</name>
<proteinExistence type="predicted"/>
<protein>
    <submittedName>
        <fullName evidence="1">BIG1-domain-containing protein</fullName>
    </submittedName>
</protein>
<evidence type="ECO:0000313" key="1">
    <source>
        <dbReference type="EMBL" id="KAF2474895.1"/>
    </source>
</evidence>